<comment type="similarity">
    <text evidence="1">Belongs to the serpin family.</text>
</comment>
<organism evidence="3 4">
    <name type="scientific">Cotesia typhae</name>
    <dbReference type="NCBI Taxonomy" id="2053667"/>
    <lineage>
        <taxon>Eukaryota</taxon>
        <taxon>Metazoa</taxon>
        <taxon>Ecdysozoa</taxon>
        <taxon>Arthropoda</taxon>
        <taxon>Hexapoda</taxon>
        <taxon>Insecta</taxon>
        <taxon>Pterygota</taxon>
        <taxon>Neoptera</taxon>
        <taxon>Endopterygota</taxon>
        <taxon>Hymenoptera</taxon>
        <taxon>Apocrita</taxon>
        <taxon>Ichneumonoidea</taxon>
        <taxon>Braconidae</taxon>
        <taxon>Microgastrinae</taxon>
        <taxon>Cotesia</taxon>
    </lineage>
</organism>
<dbReference type="OrthoDB" id="671595at2759"/>
<evidence type="ECO:0000259" key="2">
    <source>
        <dbReference type="SMART" id="SM00093"/>
    </source>
</evidence>
<name>A0A8J5VAN9_9HYME</name>
<dbReference type="InterPro" id="IPR023795">
    <property type="entry name" value="Serpin_CS"/>
</dbReference>
<dbReference type="PROSITE" id="PS00284">
    <property type="entry name" value="SERPIN"/>
    <property type="match status" value="1"/>
</dbReference>
<dbReference type="InterPro" id="IPR000215">
    <property type="entry name" value="Serpin_fam"/>
</dbReference>
<gene>
    <name evidence="3" type="ORF">G9C98_003430</name>
</gene>
<dbReference type="Pfam" id="PF00079">
    <property type="entry name" value="Serpin"/>
    <property type="match status" value="1"/>
</dbReference>
<dbReference type="Proteomes" id="UP000729913">
    <property type="component" value="Unassembled WGS sequence"/>
</dbReference>
<proteinExistence type="inferred from homology"/>
<keyword evidence="4" id="KW-1185">Reference proteome</keyword>
<dbReference type="CDD" id="cd19601">
    <property type="entry name" value="serpin42Da-like"/>
    <property type="match status" value="1"/>
</dbReference>
<comment type="caution">
    <text evidence="3">The sequence shown here is derived from an EMBL/GenBank/DDBJ whole genome shotgun (WGS) entry which is preliminary data.</text>
</comment>
<dbReference type="AlphaFoldDB" id="A0A8J5VAN9"/>
<dbReference type="InterPro" id="IPR023796">
    <property type="entry name" value="Serpin_dom"/>
</dbReference>
<reference evidence="3" key="2">
    <citation type="submission" date="2021-04" db="EMBL/GenBank/DDBJ databases">
        <title>Genome-wide patterns of bracovirus chromosomal integration into multiple host tissues during parasitism.</title>
        <authorList>
            <person name="Chebbi M.A.C."/>
        </authorList>
    </citation>
    <scope>NUCLEOTIDE SEQUENCE</scope>
    <source>
        <tissue evidence="3">Whole body</tissue>
    </source>
</reference>
<dbReference type="GO" id="GO:0004867">
    <property type="term" value="F:serine-type endopeptidase inhibitor activity"/>
    <property type="evidence" value="ECO:0007669"/>
    <property type="project" value="InterPro"/>
</dbReference>
<feature type="domain" description="Serpin" evidence="2">
    <location>
        <begin position="23"/>
        <end position="387"/>
    </location>
</feature>
<dbReference type="EMBL" id="JAAOIC020000039">
    <property type="protein sequence ID" value="KAG8039123.1"/>
    <property type="molecule type" value="Genomic_DNA"/>
</dbReference>
<evidence type="ECO:0000256" key="1">
    <source>
        <dbReference type="RuleBase" id="RU000411"/>
    </source>
</evidence>
<dbReference type="PANTHER" id="PTHR11461">
    <property type="entry name" value="SERINE PROTEASE INHIBITOR, SERPIN"/>
    <property type="match status" value="1"/>
</dbReference>
<evidence type="ECO:0000313" key="3">
    <source>
        <dbReference type="EMBL" id="KAG8039123.1"/>
    </source>
</evidence>
<sequence length="390" mass="44596">MTEDRPEIKNMHAVLSGIGKFSTDFHKTISGYNKDNIIYSPLSIGIMLSMAAYGANETTEQQLISGLHLPDDKEANKNGFQKLVDTFNKMEKVRLNLSQKVFVSESYEVKHDFKHTTKNVFGSSTRHVNFKHSSEAVKAINKWCAKKTNDAITRIIDSHDINDAIMILASVAYFTGPWLLKFDSENTRPRLFNIDEKTTKHVDVMYQLNSFNYGTLPDLDAIYIELPYEKLHREDATSMFVILPNQIEGLSKVEENLDQINFASLVDHHLKTEIYLHMPKFKVESNLNLEPFLEKIEMSNMFRDDANFSGISERQPLKISKIIQKALIEVHEHGTEAATTTDNNVLFESSRSWHTIPITVDVNRPFVFVIYHNATNSILLQGHVKSPMKD</sequence>
<dbReference type="GO" id="GO:0005615">
    <property type="term" value="C:extracellular space"/>
    <property type="evidence" value="ECO:0007669"/>
    <property type="project" value="InterPro"/>
</dbReference>
<reference evidence="3" key="1">
    <citation type="submission" date="2020-03" db="EMBL/GenBank/DDBJ databases">
        <authorList>
            <person name="Chebbi M.A."/>
            <person name="Drezen J.M."/>
        </authorList>
    </citation>
    <scope>NUCLEOTIDE SEQUENCE</scope>
    <source>
        <tissue evidence="3">Whole body</tissue>
    </source>
</reference>
<evidence type="ECO:0000313" key="4">
    <source>
        <dbReference type="Proteomes" id="UP000729913"/>
    </source>
</evidence>
<protein>
    <recommendedName>
        <fullName evidence="2">Serpin domain-containing protein</fullName>
    </recommendedName>
</protein>
<accession>A0A8J5VAN9</accession>
<dbReference type="SMART" id="SM00093">
    <property type="entry name" value="SERPIN"/>
    <property type="match status" value="1"/>
</dbReference>
<dbReference type="PANTHER" id="PTHR11461:SF372">
    <property type="entry name" value="ACCESSORY GLAND PROTEIN ACP76A-RELATED"/>
    <property type="match status" value="1"/>
</dbReference>